<sequence>MDSETGPGGRGGDFPGSGPGVSGGTAARGSVGGLCGVQSFSGWAYGAFSRCTELRGPGARVQDFLRGRSPARRVRSRCRCRCRCRCRSRARFREQLPRCRGQLVRTLPAVSRRRPDTDAERTWKRPVAGDGGCTSDRAFRTVTRDRLLANSIADFRTSICRA</sequence>
<dbReference type="AlphaFoldDB" id="A0A7X5X796"/>
<evidence type="ECO:0000313" key="3">
    <source>
        <dbReference type="Proteomes" id="UP000536624"/>
    </source>
</evidence>
<proteinExistence type="predicted"/>
<reference evidence="2 3" key="1">
    <citation type="submission" date="2020-02" db="EMBL/GenBank/DDBJ databases">
        <title>Streptomyces malaysiensis DSM14702 (JHCC583434, PFL_A843) Genome sequencing and assembly.</title>
        <authorList>
            <person name="Samborskyy M."/>
        </authorList>
    </citation>
    <scope>NUCLEOTIDE SEQUENCE [LARGE SCALE GENOMIC DNA]</scope>
    <source>
        <strain evidence="2 3">DSM 14702</strain>
    </source>
</reference>
<evidence type="ECO:0000256" key="1">
    <source>
        <dbReference type="SAM" id="MobiDB-lite"/>
    </source>
</evidence>
<feature type="compositionally biased region" description="Gly residues" evidence="1">
    <location>
        <begin position="1"/>
        <end position="23"/>
    </location>
</feature>
<gene>
    <name evidence="2" type="ORF">SMALB_4746</name>
</gene>
<organism evidence="2 3">
    <name type="scientific">Streptomyces malaysiensis</name>
    <dbReference type="NCBI Taxonomy" id="92644"/>
    <lineage>
        <taxon>Bacteria</taxon>
        <taxon>Bacillati</taxon>
        <taxon>Actinomycetota</taxon>
        <taxon>Actinomycetes</taxon>
        <taxon>Kitasatosporales</taxon>
        <taxon>Streptomycetaceae</taxon>
        <taxon>Streptomyces</taxon>
        <taxon>Streptomyces violaceusniger group</taxon>
    </lineage>
</organism>
<dbReference type="Proteomes" id="UP000536624">
    <property type="component" value="Unassembled WGS sequence"/>
</dbReference>
<protein>
    <submittedName>
        <fullName evidence="2">Uncharacterized protein</fullName>
    </submittedName>
</protein>
<name>A0A7X5X796_STRMQ</name>
<feature type="region of interest" description="Disordered" evidence="1">
    <location>
        <begin position="1"/>
        <end position="25"/>
    </location>
</feature>
<accession>A0A7X5X796</accession>
<evidence type="ECO:0000313" key="2">
    <source>
        <dbReference type="EMBL" id="NIY66716.1"/>
    </source>
</evidence>
<comment type="caution">
    <text evidence="2">The sequence shown here is derived from an EMBL/GenBank/DDBJ whole genome shotgun (WGS) entry which is preliminary data.</text>
</comment>
<dbReference type="EMBL" id="JAALLH010000001">
    <property type="protein sequence ID" value="NIY66716.1"/>
    <property type="molecule type" value="Genomic_DNA"/>
</dbReference>